<evidence type="ECO:0000256" key="4">
    <source>
        <dbReference type="ARBA" id="ARBA00023136"/>
    </source>
</evidence>
<sequence length="967" mass="108404">MKKILYIARTDIKNIVTNPAAIIVIAALAFLPSLYAWLNIAASWDPYANTQGVSVAVVSLDEGAEIQDEEINIGDEIVVSLTKNDKLGWQFVSEDDAIDGVKSGEYYAAIVIPRDFSEKLTSVISDDIQKPRLEYYINEKVNAISPKVTGSGASAIVENIRANFVEEANQAVMTIFNTLGIELEENHVDIENMRDKLFELEEALPDLQAQLRLAQRDLDLADFSIDKAHDGLDRINDIDDRAKRLNNDLERVLKESQDSVDSTIESITKKLKSSQDTFRKIPDSTSEIAKKGEDLDSLIASLHERQDGLDDVSQRVNEIYEFLKEYDQNWKDSSTIVEMMGRLKENEQSLRNTSQELQQIIDKFQNGGHPTVEQLGNIRDRVQGMIENTDKIIADYNDVILPRLKELAQSFKDRANSIDNIINLNNQAIALIDELLAGGDPANNAGILDQLDKIAQQIGGIIGADTSFIQDAIKGVQQGTTEGLKLAKEQLELSNNSLRKLQDRLNAFEKDVERLDERMQDAFKRIQEAQQDLLHAVRLLEDAAQNPEGSIKALEAAVSLLNSSADAMQNMYDGLGRFQDFVDSDTVTNEINRLLDFRNKLENTKDSLDNMIDRIENTKDSGRKVLDNIDESAMNMVNSLQDMIDYINNELGPKYKDLTNSGIDTLHDITKVLNDVNGKIPKVRDGLEKIRDGVGVGQEKLDYINEHFPEAAEAIENAADRIREIEEKGDLDDFINMLRNDPSRVSDFFAEPVILDEHKLYPIPNYGSAMNPFYTTLSLWVGALLMVSSLKVDVERKERFKSYQTYFGRLITFLMIGIAQSFIVAMGDIFILKAFVVDKLFFVIFAIIISISFVTIVYTFVSVFGNTGKVLAIILMVMQLGGSGGTFPIQMAPEFFQRIHAFLPFTHAISLLREAVGGTVWSVAAVHIAYLIVYMLLAITVGVGLKQFFNRSSDKFMEKAQKSKIVI</sequence>
<dbReference type="InterPro" id="IPR051328">
    <property type="entry name" value="T7SS_ABC-Transporter"/>
</dbReference>
<feature type="coiled-coil region" evidence="5">
    <location>
        <begin position="594"/>
        <end position="621"/>
    </location>
</feature>
<dbReference type="SUPFAM" id="SSF58104">
    <property type="entry name" value="Methyl-accepting chemotaxis protein (MCP) signaling domain"/>
    <property type="match status" value="1"/>
</dbReference>
<dbReference type="InterPro" id="IPR017501">
    <property type="entry name" value="Phage_infect_YhgE_C"/>
</dbReference>
<dbReference type="Pfam" id="PF12698">
    <property type="entry name" value="ABC2_membrane_3"/>
    <property type="match status" value="2"/>
</dbReference>
<dbReference type="InterPro" id="IPR013525">
    <property type="entry name" value="ABC2_TM"/>
</dbReference>
<protein>
    <submittedName>
        <fullName evidence="8">Chromosome partition protein Smc</fullName>
    </submittedName>
</protein>
<dbReference type="NCBIfam" id="TIGR03061">
    <property type="entry name" value="pip_yhgE_Nterm"/>
    <property type="match status" value="1"/>
</dbReference>
<evidence type="ECO:0000256" key="6">
    <source>
        <dbReference type="SAM" id="Phobius"/>
    </source>
</evidence>
<dbReference type="Gene3D" id="3.40.1710.10">
    <property type="entry name" value="abc type-2 transporter like domain"/>
    <property type="match status" value="1"/>
</dbReference>
<evidence type="ECO:0000256" key="2">
    <source>
        <dbReference type="ARBA" id="ARBA00022692"/>
    </source>
</evidence>
<gene>
    <name evidence="8" type="primary">smc_2</name>
    <name evidence="8" type="ORF">BN1050_00753</name>
</gene>
<dbReference type="GO" id="GO:0016020">
    <property type="term" value="C:membrane"/>
    <property type="evidence" value="ECO:0007669"/>
    <property type="project" value="UniProtKB-SubCell"/>
</dbReference>
<keyword evidence="3 6" id="KW-1133">Transmembrane helix</keyword>
<dbReference type="Gene3D" id="1.20.120.20">
    <property type="entry name" value="Apolipoprotein"/>
    <property type="match status" value="1"/>
</dbReference>
<keyword evidence="5" id="KW-0175">Coiled coil</keyword>
<dbReference type="PANTHER" id="PTHR43077">
    <property type="entry name" value="TRANSPORT PERMEASE YVFS-RELATED"/>
    <property type="match status" value="1"/>
</dbReference>
<reference evidence="8" key="1">
    <citation type="submission" date="2014-07" db="EMBL/GenBank/DDBJ databases">
        <authorList>
            <person name="Urmite Genomes Urmite Genomes"/>
        </authorList>
    </citation>
    <scope>NUCLEOTIDE SEQUENCE</scope>
    <source>
        <strain evidence="8">13S34_air</strain>
    </source>
</reference>
<evidence type="ECO:0000256" key="5">
    <source>
        <dbReference type="SAM" id="Coils"/>
    </source>
</evidence>
<feature type="transmembrane region" description="Helical" evidence="6">
    <location>
        <begin position="20"/>
        <end position="38"/>
    </location>
</feature>
<proteinExistence type="predicted"/>
<dbReference type="InterPro" id="IPR017500">
    <property type="entry name" value="Phage_infect_YhgE_N"/>
</dbReference>
<evidence type="ECO:0000313" key="8">
    <source>
        <dbReference type="EMBL" id="CEA01014.1"/>
    </source>
</evidence>
<feature type="domain" description="ABC-2 type transporter transmembrane" evidence="7">
    <location>
        <begin position="703"/>
        <end position="941"/>
    </location>
</feature>
<dbReference type="Gene3D" id="1.10.287.950">
    <property type="entry name" value="Methyl-accepting chemotaxis protein"/>
    <property type="match status" value="1"/>
</dbReference>
<feature type="coiled-coil region" evidence="5">
    <location>
        <begin position="484"/>
        <end position="546"/>
    </location>
</feature>
<evidence type="ECO:0000259" key="7">
    <source>
        <dbReference type="Pfam" id="PF12698"/>
    </source>
</evidence>
<organism evidence="8">
    <name type="scientific">Metalysinibacillus saudimassiliensis</name>
    <dbReference type="NCBI Taxonomy" id="1461583"/>
    <lineage>
        <taxon>Bacteria</taxon>
        <taxon>Bacillati</taxon>
        <taxon>Bacillota</taxon>
        <taxon>Bacilli</taxon>
        <taxon>Bacillales</taxon>
        <taxon>Caryophanaceae</taxon>
        <taxon>Metalysinibacillus</taxon>
    </lineage>
</organism>
<name>A0A078M430_9BACL</name>
<accession>A0A078M430</accession>
<dbReference type="NCBIfam" id="TIGR03062">
    <property type="entry name" value="pip_yhgE_Cterm"/>
    <property type="match status" value="1"/>
</dbReference>
<dbReference type="PATRIC" id="fig|1461583.4.peg.720"/>
<dbReference type="SUPFAM" id="SSF57997">
    <property type="entry name" value="Tropomyosin"/>
    <property type="match status" value="1"/>
</dbReference>
<evidence type="ECO:0000256" key="1">
    <source>
        <dbReference type="ARBA" id="ARBA00004141"/>
    </source>
</evidence>
<dbReference type="AlphaFoldDB" id="A0A078M430"/>
<feature type="transmembrane region" description="Helical" evidence="6">
    <location>
        <begin position="870"/>
        <end position="889"/>
    </location>
</feature>
<feature type="transmembrane region" description="Helical" evidence="6">
    <location>
        <begin position="920"/>
        <end position="945"/>
    </location>
</feature>
<feature type="coiled-coil region" evidence="5">
    <location>
        <begin position="183"/>
        <end position="255"/>
    </location>
</feature>
<dbReference type="HOGENOM" id="CLU_004534_2_0_9"/>
<keyword evidence="2 6" id="KW-0812">Transmembrane</keyword>
<feature type="transmembrane region" description="Helical" evidence="6">
    <location>
        <begin position="810"/>
        <end position="835"/>
    </location>
</feature>
<comment type="subcellular location">
    <subcellularLocation>
        <location evidence="1">Membrane</location>
        <topology evidence="1">Multi-pass membrane protein</topology>
    </subcellularLocation>
</comment>
<feature type="transmembrane region" description="Helical" evidence="6">
    <location>
        <begin position="772"/>
        <end position="790"/>
    </location>
</feature>
<dbReference type="GO" id="GO:0140359">
    <property type="term" value="F:ABC-type transporter activity"/>
    <property type="evidence" value="ECO:0007669"/>
    <property type="project" value="InterPro"/>
</dbReference>
<keyword evidence="4 6" id="KW-0472">Membrane</keyword>
<feature type="domain" description="ABC-2 type transporter transmembrane" evidence="7">
    <location>
        <begin position="31"/>
        <end position="170"/>
    </location>
</feature>
<dbReference type="PANTHER" id="PTHR43077:SF10">
    <property type="entry name" value="TRANSPORT PERMEASE PROTEIN"/>
    <property type="match status" value="1"/>
</dbReference>
<feature type="transmembrane region" description="Helical" evidence="6">
    <location>
        <begin position="841"/>
        <end position="863"/>
    </location>
</feature>
<evidence type="ECO:0000256" key="3">
    <source>
        <dbReference type="ARBA" id="ARBA00022989"/>
    </source>
</evidence>
<dbReference type="EMBL" id="LN483074">
    <property type="protein sequence ID" value="CEA01014.1"/>
    <property type="molecule type" value="Genomic_DNA"/>
</dbReference>